<dbReference type="GO" id="GO:0016042">
    <property type="term" value="P:lipid catabolic process"/>
    <property type="evidence" value="ECO:0007669"/>
    <property type="project" value="UniProtKB-KW"/>
</dbReference>
<dbReference type="CDD" id="cd08558">
    <property type="entry name" value="PI-PLCc_eukaryota"/>
    <property type="match status" value="1"/>
</dbReference>
<feature type="compositionally biased region" description="Low complexity" evidence="3">
    <location>
        <begin position="385"/>
        <end position="396"/>
    </location>
</feature>
<dbReference type="Gene3D" id="1.10.238.10">
    <property type="entry name" value="EF-hand"/>
    <property type="match status" value="1"/>
</dbReference>
<keyword evidence="1" id="KW-0807">Transducer</keyword>
<dbReference type="InterPro" id="IPR011992">
    <property type="entry name" value="EF-hand-dom_pair"/>
</dbReference>
<keyword evidence="2" id="KW-0443">Lipid metabolism</keyword>
<dbReference type="CDD" id="cd00275">
    <property type="entry name" value="C2_PLC_like"/>
    <property type="match status" value="1"/>
</dbReference>
<comment type="catalytic activity">
    <reaction evidence="2">
        <text>a 1,2-diacyl-sn-glycero-3-phospho-(1D-myo-inositol-4,5-bisphosphate) + H2O = 1D-myo-inositol 1,4,5-trisphosphate + a 1,2-diacyl-sn-glycerol + H(+)</text>
        <dbReference type="Rhea" id="RHEA:33179"/>
        <dbReference type="ChEBI" id="CHEBI:15377"/>
        <dbReference type="ChEBI" id="CHEBI:15378"/>
        <dbReference type="ChEBI" id="CHEBI:17815"/>
        <dbReference type="ChEBI" id="CHEBI:58456"/>
        <dbReference type="ChEBI" id="CHEBI:203600"/>
        <dbReference type="EC" id="3.1.4.11"/>
    </reaction>
</comment>
<dbReference type="Proteomes" id="UP000887561">
    <property type="component" value="Unplaced"/>
</dbReference>
<dbReference type="AlphaFoldDB" id="A0A915LG56"/>
<evidence type="ECO:0000313" key="6">
    <source>
        <dbReference type="Proteomes" id="UP000887561"/>
    </source>
</evidence>
<dbReference type="GO" id="GO:0004435">
    <property type="term" value="F:phosphatidylinositol-4,5-bisphosphate phospholipase C activity"/>
    <property type="evidence" value="ECO:0007669"/>
    <property type="project" value="UniProtKB-EC"/>
</dbReference>
<dbReference type="Gene3D" id="2.60.40.150">
    <property type="entry name" value="C2 domain"/>
    <property type="match status" value="1"/>
</dbReference>
<evidence type="ECO:0000313" key="7">
    <source>
        <dbReference type="WBParaSite" id="scaffold11669_cov179.g15794"/>
    </source>
</evidence>
<dbReference type="InterPro" id="IPR001192">
    <property type="entry name" value="PI-PLC_fam"/>
</dbReference>
<dbReference type="Pfam" id="PF00387">
    <property type="entry name" value="PI-PLC-Y"/>
    <property type="match status" value="1"/>
</dbReference>
<reference evidence="7" key="1">
    <citation type="submission" date="2022-11" db="UniProtKB">
        <authorList>
            <consortium name="WormBaseParasite"/>
        </authorList>
    </citation>
    <scope>IDENTIFICATION</scope>
</reference>
<dbReference type="PROSITE" id="PS50007">
    <property type="entry name" value="PIPLC_X_DOMAIN"/>
    <property type="match status" value="1"/>
</dbReference>
<dbReference type="Gene3D" id="3.20.20.190">
    <property type="entry name" value="Phosphatidylinositol (PI) phosphodiesterase"/>
    <property type="match status" value="1"/>
</dbReference>
<dbReference type="InterPro" id="IPR035892">
    <property type="entry name" value="C2_domain_sf"/>
</dbReference>
<dbReference type="SMART" id="SM00148">
    <property type="entry name" value="PLCXc"/>
    <property type="match status" value="1"/>
</dbReference>
<dbReference type="InterPro" id="IPR000909">
    <property type="entry name" value="PLipase_C_PInositol-sp_X_dom"/>
</dbReference>
<dbReference type="SUPFAM" id="SSF49562">
    <property type="entry name" value="C2 domain (Calcium/lipid-binding domain, CaLB)"/>
    <property type="match status" value="1"/>
</dbReference>
<dbReference type="SUPFAM" id="SSF51695">
    <property type="entry name" value="PLC-like phosphodiesterases"/>
    <property type="match status" value="1"/>
</dbReference>
<evidence type="ECO:0000256" key="1">
    <source>
        <dbReference type="ARBA" id="ARBA00023224"/>
    </source>
</evidence>
<dbReference type="PANTHER" id="PTHR10336:SF209">
    <property type="entry name" value="PHOSPHOINOSITIDE PHOSPHOLIPASE C"/>
    <property type="match status" value="1"/>
</dbReference>
<name>A0A915LG56_MELJA</name>
<evidence type="ECO:0000259" key="4">
    <source>
        <dbReference type="PROSITE" id="PS50004"/>
    </source>
</evidence>
<dbReference type="EC" id="3.1.4.11" evidence="2"/>
<dbReference type="Pfam" id="PF00388">
    <property type="entry name" value="PI-PLC-X"/>
    <property type="match status" value="1"/>
</dbReference>
<feature type="domain" description="PI-PLC Y-box" evidence="5">
    <location>
        <begin position="459"/>
        <end position="544"/>
    </location>
</feature>
<dbReference type="PROSITE" id="PS50004">
    <property type="entry name" value="C2"/>
    <property type="match status" value="1"/>
</dbReference>
<accession>A0A915LG56</accession>
<keyword evidence="2" id="KW-0442">Lipid degradation</keyword>
<dbReference type="InterPro" id="IPR000008">
    <property type="entry name" value="C2_dom"/>
</dbReference>
<dbReference type="PROSITE" id="PS50008">
    <property type="entry name" value="PIPLC_Y_DOMAIN"/>
    <property type="match status" value="1"/>
</dbReference>
<proteinExistence type="predicted"/>
<dbReference type="GO" id="GO:0005886">
    <property type="term" value="C:plasma membrane"/>
    <property type="evidence" value="ECO:0007669"/>
    <property type="project" value="TreeGrafter"/>
</dbReference>
<keyword evidence="2" id="KW-0378">Hydrolase</keyword>
<evidence type="ECO:0000259" key="5">
    <source>
        <dbReference type="PROSITE" id="PS50008"/>
    </source>
</evidence>
<sequence length="685" mass="77742">MNTDHSNHLQNKEREQGENNGNNNKIEESNRQSISVALPVRRVKQGKIGKDSIIVLDEFENTISYDPMLDTSKMLCGCSKKEKKTVNLFELLEIRQGYRTDNWHRAVRMKKFQETAPETLERSGQQQQQNQTLDQKEFLHLFSVLTDLPEYKNALRLANDEGNDWLDANSLLKFLREEQEFKEIDLKKAEAIIDFCEPGGQEIGRTKILTINGFRRLLQSRWGNILREGHETVFMDMDQPLHCYFINSSHNTYLTGLQVHGNATIEGYICALKKGCRLLELDIFDGENGEPQITHKHTFIAPISLRNVLNCIKQYAFIQSLYPVILTIENHVSPLQQGKMAEIFVQILGEHLYIPLLNASIHPLPSPNFLKNKILLRGKTLQTFTNSSTTSSSRNSLSKKKNSKNLEEFKREGSEKSNSTHQLPIDPNFGKLIALPSFKISPNNIFMDIKEHPSNASPSLSERKVQAFLDSNVPLATYTSTRIVKSFPSGIRQDSSNIDPMESWICGIQLAAMNFQTPDEELDINKGLFSINGSIGYVLKPKILLEGRDPRHKTTICCTLEIAIICGQYLPKAEPENSGIVDPYVSVEIFGIPNDRCKLNTKPVYNNGFNPVWNEKMSFQLRCPELAILRICVKDFDSTSADEFIGEFSVPVQSIRQGYSHVRLNTGSQHNTDEAASLFIRIAFT</sequence>
<dbReference type="Pfam" id="PF09279">
    <property type="entry name" value="EF-hand_like"/>
    <property type="match status" value="1"/>
</dbReference>
<dbReference type="PRINTS" id="PR00390">
    <property type="entry name" value="PHPHLIPASEC"/>
</dbReference>
<dbReference type="SMART" id="SM00239">
    <property type="entry name" value="C2"/>
    <property type="match status" value="1"/>
</dbReference>
<evidence type="ECO:0000256" key="2">
    <source>
        <dbReference type="RuleBase" id="RU361133"/>
    </source>
</evidence>
<dbReference type="Pfam" id="PF00168">
    <property type="entry name" value="C2"/>
    <property type="match status" value="1"/>
</dbReference>
<feature type="domain" description="C2" evidence="4">
    <location>
        <begin position="539"/>
        <end position="666"/>
    </location>
</feature>
<evidence type="ECO:0000256" key="3">
    <source>
        <dbReference type="SAM" id="MobiDB-lite"/>
    </source>
</evidence>
<dbReference type="PANTHER" id="PTHR10336">
    <property type="entry name" value="PHOSPHOINOSITIDE-SPECIFIC PHOSPHOLIPASE C FAMILY PROTEIN"/>
    <property type="match status" value="1"/>
</dbReference>
<dbReference type="InterPro" id="IPR017946">
    <property type="entry name" value="PLC-like_Pdiesterase_TIM-brl"/>
</dbReference>
<dbReference type="GO" id="GO:0035556">
    <property type="term" value="P:intracellular signal transduction"/>
    <property type="evidence" value="ECO:0007669"/>
    <property type="project" value="InterPro"/>
</dbReference>
<dbReference type="InterPro" id="IPR001711">
    <property type="entry name" value="PLipase_C_Pinositol-sp_Y"/>
</dbReference>
<feature type="region of interest" description="Disordered" evidence="3">
    <location>
        <begin position="385"/>
        <end position="423"/>
    </location>
</feature>
<feature type="compositionally biased region" description="Basic and acidic residues" evidence="3">
    <location>
        <begin position="404"/>
        <end position="415"/>
    </location>
</feature>
<feature type="compositionally biased region" description="Basic and acidic residues" evidence="3">
    <location>
        <begin position="1"/>
        <end position="17"/>
    </location>
</feature>
<dbReference type="SMART" id="SM00149">
    <property type="entry name" value="PLCYc"/>
    <property type="match status" value="1"/>
</dbReference>
<protein>
    <recommendedName>
        <fullName evidence="2">Phosphoinositide phospholipase C</fullName>
        <ecNumber evidence="2">3.1.4.11</ecNumber>
    </recommendedName>
</protein>
<feature type="region of interest" description="Disordered" evidence="3">
    <location>
        <begin position="1"/>
        <end position="31"/>
    </location>
</feature>
<keyword evidence="6" id="KW-1185">Reference proteome</keyword>
<dbReference type="WBParaSite" id="scaffold11669_cov179.g15794">
    <property type="protein sequence ID" value="scaffold11669_cov179.g15794"/>
    <property type="gene ID" value="scaffold11669_cov179.g15794"/>
</dbReference>
<dbReference type="SUPFAM" id="SSF47473">
    <property type="entry name" value="EF-hand"/>
    <property type="match status" value="1"/>
</dbReference>
<dbReference type="InterPro" id="IPR015359">
    <property type="entry name" value="PLC_EF-hand-like"/>
</dbReference>
<organism evidence="6 7">
    <name type="scientific">Meloidogyne javanica</name>
    <name type="common">Root-knot nematode worm</name>
    <dbReference type="NCBI Taxonomy" id="6303"/>
    <lineage>
        <taxon>Eukaryota</taxon>
        <taxon>Metazoa</taxon>
        <taxon>Ecdysozoa</taxon>
        <taxon>Nematoda</taxon>
        <taxon>Chromadorea</taxon>
        <taxon>Rhabditida</taxon>
        <taxon>Tylenchina</taxon>
        <taxon>Tylenchomorpha</taxon>
        <taxon>Tylenchoidea</taxon>
        <taxon>Meloidogynidae</taxon>
        <taxon>Meloidogyninae</taxon>
        <taxon>Meloidogyne</taxon>
        <taxon>Meloidogyne incognita group</taxon>
    </lineage>
</organism>